<dbReference type="EMBL" id="PIPN01000004">
    <property type="protein sequence ID" value="RUO29319.1"/>
    <property type="molecule type" value="Genomic_DNA"/>
</dbReference>
<dbReference type="Proteomes" id="UP000287410">
    <property type="component" value="Unassembled WGS sequence"/>
</dbReference>
<proteinExistence type="predicted"/>
<accession>A0ABY0BY22</accession>
<organism evidence="2 3">
    <name type="scientific">Aliidiomarina sedimenti</name>
    <dbReference type="NCBI Taxonomy" id="1933879"/>
    <lineage>
        <taxon>Bacteria</taxon>
        <taxon>Pseudomonadati</taxon>
        <taxon>Pseudomonadota</taxon>
        <taxon>Gammaproteobacteria</taxon>
        <taxon>Alteromonadales</taxon>
        <taxon>Idiomarinaceae</taxon>
        <taxon>Aliidiomarina</taxon>
    </lineage>
</organism>
<feature type="chain" id="PRO_5046563658" evidence="1">
    <location>
        <begin position="24"/>
        <end position="285"/>
    </location>
</feature>
<evidence type="ECO:0000313" key="2">
    <source>
        <dbReference type="EMBL" id="RUO29319.1"/>
    </source>
</evidence>
<comment type="caution">
    <text evidence="2">The sequence shown here is derived from an EMBL/GenBank/DDBJ whole genome shotgun (WGS) entry which is preliminary data.</text>
</comment>
<sequence length="285" mass="32035">MKQVKVGSFLLLGISLLLSVSQAGQQLSQSQQSYSLHWALNTAPPFHIVEGPYQGQGICDSLMLAVEDALPERRMSRIVMPQTRIGVQFKRNVNQCFPCMIHRANSMTAPTWFSDPTHTYQPHGIITRPETAVRLRQLFGDPVVLEELLQSNDYRLGHPAGRRYGELQNLLDMHEGQSSYRVIRTGENATTAVLEMILAGRVDYTIDYQGLLAYHQRTSGDPLEFIEIAETSGQSVIGAIGCTNNAWGRALINEINQQLPDIQRDPRFIESLRLWSESSVQIPFL</sequence>
<protein>
    <submittedName>
        <fullName evidence="2">ABC transporter substrate-binding protein</fullName>
    </submittedName>
</protein>
<dbReference type="RefSeq" id="WP_126789584.1">
    <property type="nucleotide sequence ID" value="NZ_PIPN01000004.1"/>
</dbReference>
<reference evidence="2 3" key="1">
    <citation type="journal article" date="2018" name="Front. Microbiol.">
        <title>Genome-Based Analysis Reveals the Taxonomy and Diversity of the Family Idiomarinaceae.</title>
        <authorList>
            <person name="Liu Y."/>
            <person name="Lai Q."/>
            <person name="Shao Z."/>
        </authorList>
    </citation>
    <scope>NUCLEOTIDE SEQUENCE [LARGE SCALE GENOMIC DNA]</scope>
    <source>
        <strain evidence="2 3">GBSy1</strain>
    </source>
</reference>
<evidence type="ECO:0000313" key="3">
    <source>
        <dbReference type="Proteomes" id="UP000287410"/>
    </source>
</evidence>
<keyword evidence="3" id="KW-1185">Reference proteome</keyword>
<keyword evidence="1" id="KW-0732">Signal</keyword>
<dbReference type="SUPFAM" id="SSF53850">
    <property type="entry name" value="Periplasmic binding protein-like II"/>
    <property type="match status" value="1"/>
</dbReference>
<name>A0ABY0BY22_9GAMM</name>
<gene>
    <name evidence="2" type="ORF">CWE12_10070</name>
</gene>
<feature type="signal peptide" evidence="1">
    <location>
        <begin position="1"/>
        <end position="23"/>
    </location>
</feature>
<evidence type="ECO:0000256" key="1">
    <source>
        <dbReference type="SAM" id="SignalP"/>
    </source>
</evidence>